<evidence type="ECO:0000313" key="1">
    <source>
        <dbReference type="EMBL" id="PNC55926.1"/>
    </source>
</evidence>
<sequence length="137" mass="15946">MSNAHAMKINKYISIVFIILFSILLADCAISEENKNQHMEPDRIILRDLTKNLQIIVTFGHPSRRKQEIILKENQPVNFFGIDFVLRKGILYAKRDKEEKTFLSPGSYYMNISPIIKGTWESGKTFIPFEGKHYPKQ</sequence>
<dbReference type="Proteomes" id="UP000235914">
    <property type="component" value="Unassembled WGS sequence"/>
</dbReference>
<organism evidence="1 2">
    <name type="scientific">Akkermansia muciniphila</name>
    <dbReference type="NCBI Taxonomy" id="239935"/>
    <lineage>
        <taxon>Bacteria</taxon>
        <taxon>Pseudomonadati</taxon>
        <taxon>Verrucomicrobiota</taxon>
        <taxon>Verrucomicrobiia</taxon>
        <taxon>Verrucomicrobiales</taxon>
        <taxon>Akkermansiaceae</taxon>
        <taxon>Akkermansia</taxon>
    </lineage>
</organism>
<name>A0AAP8NLQ7_9BACT</name>
<comment type="caution">
    <text evidence="1">The sequence shown here is derived from an EMBL/GenBank/DDBJ whole genome shotgun (WGS) entry which is preliminary data.</text>
</comment>
<dbReference type="EMBL" id="PJKN01000004">
    <property type="protein sequence ID" value="PNC55926.1"/>
    <property type="molecule type" value="Genomic_DNA"/>
</dbReference>
<accession>A0AAP8NLQ7</accession>
<evidence type="ECO:0000313" key="2">
    <source>
        <dbReference type="Proteomes" id="UP000235914"/>
    </source>
</evidence>
<protein>
    <submittedName>
        <fullName evidence="1">Uncharacterized protein</fullName>
    </submittedName>
</protein>
<dbReference type="RefSeq" id="WP_102735717.1">
    <property type="nucleotide sequence ID" value="NZ_PJKN01000004.1"/>
</dbReference>
<dbReference type="AlphaFoldDB" id="A0AAP8NLQ7"/>
<proteinExistence type="predicted"/>
<reference evidence="1 2" key="1">
    <citation type="journal article" date="2017" name="BMC Genomics">
        <title>Genome sequencing of 39 Akkermansia muciniphila isolates reveals its population structure, genomic and functional diverisity, and global distribution in mammalian gut microbiotas.</title>
        <authorList>
            <person name="Guo X."/>
            <person name="Li S."/>
            <person name="Zhang J."/>
            <person name="Wu F."/>
            <person name="Li X."/>
            <person name="Wu D."/>
            <person name="Zhang M."/>
            <person name="Ou Z."/>
            <person name="Jie Z."/>
            <person name="Yan Q."/>
            <person name="Li P."/>
            <person name="Yi J."/>
            <person name="Peng Y."/>
        </authorList>
    </citation>
    <scope>NUCLEOTIDE SEQUENCE [LARGE SCALE GENOMIC DNA]</scope>
    <source>
        <strain evidence="1 2">GP43</strain>
    </source>
</reference>
<gene>
    <name evidence="1" type="ORF">CXU09_07505</name>
</gene>